<evidence type="ECO:0000256" key="4">
    <source>
        <dbReference type="ARBA" id="ARBA00023163"/>
    </source>
</evidence>
<keyword evidence="2" id="KW-0805">Transcription regulation</keyword>
<dbReference type="EMBL" id="JBJIAA010000001">
    <property type="protein sequence ID" value="MFL0249022.1"/>
    <property type="molecule type" value="Genomic_DNA"/>
</dbReference>
<dbReference type="SMART" id="SM00422">
    <property type="entry name" value="HTH_MERR"/>
    <property type="match status" value="1"/>
</dbReference>
<gene>
    <name evidence="6" type="ORF">ACJDT4_01190</name>
</gene>
<evidence type="ECO:0000256" key="1">
    <source>
        <dbReference type="ARBA" id="ARBA00022491"/>
    </source>
</evidence>
<dbReference type="PROSITE" id="PS50937">
    <property type="entry name" value="HTH_MERR_2"/>
    <property type="match status" value="1"/>
</dbReference>
<dbReference type="InterPro" id="IPR011256">
    <property type="entry name" value="Reg_factor_effector_dom_sf"/>
</dbReference>
<keyword evidence="7" id="KW-1185">Reference proteome</keyword>
<keyword evidence="3" id="KW-0238">DNA-binding</keyword>
<dbReference type="RefSeq" id="WP_406785697.1">
    <property type="nucleotide sequence ID" value="NZ_JBJIAA010000001.1"/>
</dbReference>
<sequence>MKISEVKALTGLTKKALNYYEENGLIKPSVLEENGYRNYSDKDVEVLTQIATLRRFGLSVKEIKEALKSPEALLNVMAEYTKKLTKQINEMEKCKTVLSSCVNDLKSDNTDIKKVTEDMNILSKALEMNQKEREGFMIVEIERIFPGIYGKVLSFCFKSFLTEPMDSREKENAWMDLVKVLDNIPKLNIPKELMDSVDTDEKEWKTIQNRIEENLKNDNYANKAYNIKNTITFDISEEEQRQFELFCTYIKPEGNIEIIGKTLEAVDKSLSVLSSKYRKRKESHLKFQKKFQKKFKEEYFDKEPSRPLTIVHKETMSFVGIHYTKFINKKDFPKFIREFNNIAEEISNVVNRGRIYGFAGVDSLGKDIVPDSIFSFVFAVQVSNIEKVPHDMISFVLPQHEYLFYKHIGDMKNYQKSFDEVFMYKLEEKNYEMDILPSFQIFPSDIRDNDENLEVEMYFPVSKTKKYK</sequence>
<dbReference type="Gene3D" id="1.10.1660.10">
    <property type="match status" value="1"/>
</dbReference>
<dbReference type="PANTHER" id="PTHR30204:SF69">
    <property type="entry name" value="MERR-FAMILY TRANSCRIPTIONAL REGULATOR"/>
    <property type="match status" value="1"/>
</dbReference>
<evidence type="ECO:0000256" key="2">
    <source>
        <dbReference type="ARBA" id="ARBA00023015"/>
    </source>
</evidence>
<keyword evidence="4" id="KW-0804">Transcription</keyword>
<proteinExistence type="predicted"/>
<dbReference type="SMART" id="SM00871">
    <property type="entry name" value="AraC_E_bind"/>
    <property type="match status" value="1"/>
</dbReference>
<evidence type="ECO:0000259" key="5">
    <source>
        <dbReference type="PROSITE" id="PS50937"/>
    </source>
</evidence>
<feature type="domain" description="HTH merR-type" evidence="5">
    <location>
        <begin position="1"/>
        <end position="69"/>
    </location>
</feature>
<dbReference type="InterPro" id="IPR000551">
    <property type="entry name" value="MerR-type_HTH_dom"/>
</dbReference>
<name>A0ABW8TBE0_9CLOT</name>
<dbReference type="InterPro" id="IPR029441">
    <property type="entry name" value="Cass2"/>
</dbReference>
<keyword evidence="1" id="KW-0678">Repressor</keyword>
<dbReference type="Gene3D" id="3.20.80.10">
    <property type="entry name" value="Regulatory factor, effector binding domain"/>
    <property type="match status" value="1"/>
</dbReference>
<dbReference type="SUPFAM" id="SSF55136">
    <property type="entry name" value="Probable bacterial effector-binding domain"/>
    <property type="match status" value="1"/>
</dbReference>
<evidence type="ECO:0000313" key="7">
    <source>
        <dbReference type="Proteomes" id="UP001623592"/>
    </source>
</evidence>
<evidence type="ECO:0000313" key="6">
    <source>
        <dbReference type="EMBL" id="MFL0249022.1"/>
    </source>
</evidence>
<dbReference type="InterPro" id="IPR047057">
    <property type="entry name" value="MerR_fam"/>
</dbReference>
<accession>A0ABW8TBE0</accession>
<dbReference type="Pfam" id="PF13411">
    <property type="entry name" value="MerR_1"/>
    <property type="match status" value="1"/>
</dbReference>
<dbReference type="Pfam" id="PF14526">
    <property type="entry name" value="Cass2"/>
    <property type="match status" value="1"/>
</dbReference>
<dbReference type="SUPFAM" id="SSF46955">
    <property type="entry name" value="Putative DNA-binding domain"/>
    <property type="match status" value="1"/>
</dbReference>
<dbReference type="Proteomes" id="UP001623592">
    <property type="component" value="Unassembled WGS sequence"/>
</dbReference>
<reference evidence="6 7" key="1">
    <citation type="submission" date="2024-11" db="EMBL/GenBank/DDBJ databases">
        <authorList>
            <person name="Heng Y.C."/>
            <person name="Lim A.C.H."/>
            <person name="Lee J.K.Y."/>
            <person name="Kittelmann S."/>
        </authorList>
    </citation>
    <scope>NUCLEOTIDE SEQUENCE [LARGE SCALE GENOMIC DNA]</scope>
    <source>
        <strain evidence="6 7">WILCCON 0114</strain>
    </source>
</reference>
<dbReference type="InterPro" id="IPR009061">
    <property type="entry name" value="DNA-bd_dom_put_sf"/>
</dbReference>
<evidence type="ECO:0000256" key="3">
    <source>
        <dbReference type="ARBA" id="ARBA00023125"/>
    </source>
</evidence>
<protein>
    <submittedName>
        <fullName evidence="6">MerR family transcriptional regulator</fullName>
    </submittedName>
</protein>
<comment type="caution">
    <text evidence="6">The sequence shown here is derived from an EMBL/GenBank/DDBJ whole genome shotgun (WGS) entry which is preliminary data.</text>
</comment>
<dbReference type="InterPro" id="IPR010499">
    <property type="entry name" value="AraC_E-bd"/>
</dbReference>
<organism evidence="6 7">
    <name type="scientific">Clostridium neuense</name>
    <dbReference type="NCBI Taxonomy" id="1728934"/>
    <lineage>
        <taxon>Bacteria</taxon>
        <taxon>Bacillati</taxon>
        <taxon>Bacillota</taxon>
        <taxon>Clostridia</taxon>
        <taxon>Eubacteriales</taxon>
        <taxon>Clostridiaceae</taxon>
        <taxon>Clostridium</taxon>
    </lineage>
</organism>
<dbReference type="CDD" id="cd00592">
    <property type="entry name" value="HTH_MerR-like"/>
    <property type="match status" value="1"/>
</dbReference>
<dbReference type="PANTHER" id="PTHR30204">
    <property type="entry name" value="REDOX-CYCLING DRUG-SENSING TRANSCRIPTIONAL ACTIVATOR SOXR"/>
    <property type="match status" value="1"/>
</dbReference>